<evidence type="ECO:0000256" key="5">
    <source>
        <dbReference type="ARBA" id="ARBA00023239"/>
    </source>
</evidence>
<dbReference type="Gene3D" id="3.40.50.720">
    <property type="entry name" value="NAD(P)-binding Rossmann-like Domain"/>
    <property type="match status" value="1"/>
</dbReference>
<evidence type="ECO:0000256" key="1">
    <source>
        <dbReference type="ARBA" id="ARBA00000188"/>
    </source>
</evidence>
<reference evidence="8 9" key="1">
    <citation type="submission" date="2018-03" db="EMBL/GenBank/DDBJ databases">
        <title>Genomic Encyclopedia of Archaeal and Bacterial Type Strains, Phase II (KMG-II): from individual species to whole genera.</title>
        <authorList>
            <person name="Goeker M."/>
        </authorList>
    </citation>
    <scope>NUCLEOTIDE SEQUENCE [LARGE SCALE GENOMIC DNA]</scope>
    <source>
        <strain evidence="8 9">DSM 44889</strain>
    </source>
</reference>
<sequence>MSGNRRTALVTGVTGQDGGYLAELLAAEGTLVHGVRRSSGPLPPHLEALGDRLVVHTADLLDPKAAATLIREVRPDEVYNLAAESSVARSWEEPVETALLDAVLPAAILHAAASTTGSSGGQVRVLQASSAEVFAGAGITPQDESTPVVPVTPYGAAKAYAHHLVQLHRAGGAFAVNAVLYPHESPRRPTRFVTRKITSTVAAIARGRADELVLGNTAARRDWGWAPDTVRAMVAALRHTEPLDVVVATGTSHSVDDFVAAAFARAGVTEWRHLVRTDPAFVRPNDAADLVGDPTLAREAFGWAPTRAFADVVGAMVDADLALLDAP</sequence>
<gene>
    <name evidence="8" type="ORF">BXY45_11570</name>
</gene>
<evidence type="ECO:0000256" key="2">
    <source>
        <dbReference type="ARBA" id="ARBA00001937"/>
    </source>
</evidence>
<evidence type="ECO:0000313" key="8">
    <source>
        <dbReference type="EMBL" id="PWJ53053.1"/>
    </source>
</evidence>
<comment type="function">
    <text evidence="6">Catalyzes the conversion of GDP-D-mannose to GDP-4-dehydro-6-deoxy-D-mannose.</text>
</comment>
<dbReference type="CDD" id="cd05260">
    <property type="entry name" value="GDP_MD_SDR_e"/>
    <property type="match status" value="1"/>
</dbReference>
<feature type="domain" description="NAD(P)-binding" evidence="7">
    <location>
        <begin position="9"/>
        <end position="316"/>
    </location>
</feature>
<comment type="cofactor">
    <cofactor evidence="2">
        <name>NADP(+)</name>
        <dbReference type="ChEBI" id="CHEBI:58349"/>
    </cofactor>
</comment>
<proteinExistence type="inferred from homology"/>
<dbReference type="PANTHER" id="PTHR43715:SF1">
    <property type="entry name" value="GDP-MANNOSE 4,6 DEHYDRATASE"/>
    <property type="match status" value="1"/>
</dbReference>
<evidence type="ECO:0000256" key="4">
    <source>
        <dbReference type="ARBA" id="ARBA00011989"/>
    </source>
</evidence>
<accession>A0A316A652</accession>
<keyword evidence="5" id="KW-0456">Lyase</keyword>
<dbReference type="InterPro" id="IPR016040">
    <property type="entry name" value="NAD(P)-bd_dom"/>
</dbReference>
<dbReference type="AlphaFoldDB" id="A0A316A652"/>
<evidence type="ECO:0000256" key="3">
    <source>
        <dbReference type="ARBA" id="ARBA00009263"/>
    </source>
</evidence>
<dbReference type="Pfam" id="PF16363">
    <property type="entry name" value="GDP_Man_Dehyd"/>
    <property type="match status" value="1"/>
</dbReference>
<dbReference type="InterPro" id="IPR006368">
    <property type="entry name" value="GDP_Man_deHydtase"/>
</dbReference>
<dbReference type="Gene3D" id="3.90.25.10">
    <property type="entry name" value="UDP-galactose 4-epimerase, domain 1"/>
    <property type="match status" value="1"/>
</dbReference>
<dbReference type="EMBL" id="QGDQ01000015">
    <property type="protein sequence ID" value="PWJ53053.1"/>
    <property type="molecule type" value="Genomic_DNA"/>
</dbReference>
<dbReference type="GO" id="GO:0008446">
    <property type="term" value="F:GDP-mannose 4,6-dehydratase activity"/>
    <property type="evidence" value="ECO:0007669"/>
    <property type="project" value="UniProtKB-EC"/>
</dbReference>
<evidence type="ECO:0000256" key="6">
    <source>
        <dbReference type="ARBA" id="ARBA00059383"/>
    </source>
</evidence>
<dbReference type="EC" id="4.2.1.47" evidence="4"/>
<name>A0A316A652_9ACTN</name>
<dbReference type="GO" id="GO:0042351">
    <property type="term" value="P:'de novo' GDP-L-fucose biosynthetic process"/>
    <property type="evidence" value="ECO:0007669"/>
    <property type="project" value="TreeGrafter"/>
</dbReference>
<keyword evidence="9" id="KW-1185">Reference proteome</keyword>
<evidence type="ECO:0000259" key="7">
    <source>
        <dbReference type="Pfam" id="PF16363"/>
    </source>
</evidence>
<protein>
    <recommendedName>
        <fullName evidence="4">GDP-mannose 4,6-dehydratase</fullName>
        <ecNumber evidence="4">4.2.1.47</ecNumber>
    </recommendedName>
</protein>
<dbReference type="PANTHER" id="PTHR43715">
    <property type="entry name" value="GDP-MANNOSE 4,6-DEHYDRATASE"/>
    <property type="match status" value="1"/>
</dbReference>
<dbReference type="SUPFAM" id="SSF51735">
    <property type="entry name" value="NAD(P)-binding Rossmann-fold domains"/>
    <property type="match status" value="1"/>
</dbReference>
<dbReference type="RefSeq" id="WP_109774899.1">
    <property type="nucleotide sequence ID" value="NZ_QGDQ01000015.1"/>
</dbReference>
<comment type="catalytic activity">
    <reaction evidence="1">
        <text>GDP-alpha-D-mannose = GDP-4-dehydro-alpha-D-rhamnose + H2O</text>
        <dbReference type="Rhea" id="RHEA:23820"/>
        <dbReference type="ChEBI" id="CHEBI:15377"/>
        <dbReference type="ChEBI" id="CHEBI:57527"/>
        <dbReference type="ChEBI" id="CHEBI:57964"/>
        <dbReference type="EC" id="4.2.1.47"/>
    </reaction>
</comment>
<dbReference type="FunFam" id="3.40.50.720:FF:000924">
    <property type="entry name" value="GDP-mannose 4,6 dehydratase"/>
    <property type="match status" value="1"/>
</dbReference>
<dbReference type="OrthoDB" id="9779041at2"/>
<dbReference type="Proteomes" id="UP000245469">
    <property type="component" value="Unassembled WGS sequence"/>
</dbReference>
<organism evidence="8 9">
    <name type="scientific">Quadrisphaera granulorum</name>
    <dbReference type="NCBI Taxonomy" id="317664"/>
    <lineage>
        <taxon>Bacteria</taxon>
        <taxon>Bacillati</taxon>
        <taxon>Actinomycetota</taxon>
        <taxon>Actinomycetes</taxon>
        <taxon>Kineosporiales</taxon>
        <taxon>Kineosporiaceae</taxon>
        <taxon>Quadrisphaera</taxon>
    </lineage>
</organism>
<evidence type="ECO:0000313" key="9">
    <source>
        <dbReference type="Proteomes" id="UP000245469"/>
    </source>
</evidence>
<comment type="similarity">
    <text evidence="3">Belongs to the NAD(P)-dependent epimerase/dehydratase family. GDP-mannose 4,6-dehydratase subfamily.</text>
</comment>
<comment type="caution">
    <text evidence="8">The sequence shown here is derived from an EMBL/GenBank/DDBJ whole genome shotgun (WGS) entry which is preliminary data.</text>
</comment>
<dbReference type="InterPro" id="IPR036291">
    <property type="entry name" value="NAD(P)-bd_dom_sf"/>
</dbReference>